<evidence type="ECO:0000313" key="4">
    <source>
        <dbReference type="Proteomes" id="UP000197138"/>
    </source>
</evidence>
<feature type="region of interest" description="Disordered" evidence="1">
    <location>
        <begin position="45"/>
        <end position="71"/>
    </location>
</feature>
<accession>A0A218WD62</accession>
<evidence type="ECO:0000313" key="3">
    <source>
        <dbReference type="EMBL" id="PKI43289.1"/>
    </source>
</evidence>
<gene>
    <name evidence="2" type="ORF">CDL15_Pgr025991</name>
    <name evidence="3" type="ORF">CRG98_036375</name>
</gene>
<feature type="region of interest" description="Disordered" evidence="1">
    <location>
        <begin position="1"/>
        <end position="20"/>
    </location>
</feature>
<dbReference type="EMBL" id="MTKT01004810">
    <property type="protein sequence ID" value="OWM70141.1"/>
    <property type="molecule type" value="Genomic_DNA"/>
</dbReference>
<dbReference type="Proteomes" id="UP000233551">
    <property type="component" value="Unassembled WGS sequence"/>
</dbReference>
<feature type="compositionally biased region" description="Polar residues" evidence="1">
    <location>
        <begin position="53"/>
        <end position="71"/>
    </location>
</feature>
<dbReference type="AlphaFoldDB" id="A0A218WD62"/>
<name>A0A218WD62_PUNGR</name>
<feature type="compositionally biased region" description="Basic residues" evidence="1">
    <location>
        <begin position="10"/>
        <end position="20"/>
    </location>
</feature>
<organism evidence="2 4">
    <name type="scientific">Punica granatum</name>
    <name type="common">Pomegranate</name>
    <dbReference type="NCBI Taxonomy" id="22663"/>
    <lineage>
        <taxon>Eukaryota</taxon>
        <taxon>Viridiplantae</taxon>
        <taxon>Streptophyta</taxon>
        <taxon>Embryophyta</taxon>
        <taxon>Tracheophyta</taxon>
        <taxon>Spermatophyta</taxon>
        <taxon>Magnoliopsida</taxon>
        <taxon>eudicotyledons</taxon>
        <taxon>Gunneridae</taxon>
        <taxon>Pentapetalae</taxon>
        <taxon>rosids</taxon>
        <taxon>malvids</taxon>
        <taxon>Myrtales</taxon>
        <taxon>Lythraceae</taxon>
        <taxon>Punica</taxon>
    </lineage>
</organism>
<sequence>MGNGAEIIKPNRKPKARLPPRRGQIKVGIFKLFFEKLISLCSSPMAAPAPRETSAQSHSSKVGSFSALPNK</sequence>
<proteinExistence type="predicted"/>
<reference evidence="4" key="1">
    <citation type="journal article" date="2017" name="Plant J.">
        <title>The pomegranate (Punica granatum L.) genome and the genomics of punicalagin biosynthesis.</title>
        <authorList>
            <person name="Qin G."/>
            <person name="Xu C."/>
            <person name="Ming R."/>
            <person name="Tang H."/>
            <person name="Guyot R."/>
            <person name="Kramer E.M."/>
            <person name="Hu Y."/>
            <person name="Yi X."/>
            <person name="Qi Y."/>
            <person name="Xu X."/>
            <person name="Gao Z."/>
            <person name="Pan H."/>
            <person name="Jian J."/>
            <person name="Tian Y."/>
            <person name="Yue Z."/>
            <person name="Xu Y."/>
        </authorList>
    </citation>
    <scope>NUCLEOTIDE SEQUENCE [LARGE SCALE GENOMIC DNA]</scope>
    <source>
        <strain evidence="4">cv. Dabenzi</strain>
    </source>
</reference>
<keyword evidence="5" id="KW-1185">Reference proteome</keyword>
<evidence type="ECO:0000313" key="2">
    <source>
        <dbReference type="EMBL" id="OWM70141.1"/>
    </source>
</evidence>
<reference evidence="3 5" key="3">
    <citation type="submission" date="2017-11" db="EMBL/GenBank/DDBJ databases">
        <title>De-novo sequencing of pomegranate (Punica granatum L.) genome.</title>
        <authorList>
            <person name="Akparov Z."/>
            <person name="Amiraslanov A."/>
            <person name="Hajiyeva S."/>
            <person name="Abbasov M."/>
            <person name="Kaur K."/>
            <person name="Hamwieh A."/>
            <person name="Solovyev V."/>
            <person name="Salamov A."/>
            <person name="Braich B."/>
            <person name="Kosarev P."/>
            <person name="Mahmoud A."/>
            <person name="Hajiyev E."/>
            <person name="Babayeva S."/>
            <person name="Izzatullayeva V."/>
            <person name="Mammadov A."/>
            <person name="Mammadov A."/>
            <person name="Sharifova S."/>
            <person name="Ojaghi J."/>
            <person name="Eynullazada K."/>
            <person name="Bayramov B."/>
            <person name="Abdulazimova A."/>
            <person name="Shahmuradov I."/>
        </authorList>
    </citation>
    <scope>NUCLEOTIDE SEQUENCE [LARGE SCALE GENOMIC DNA]</scope>
    <source>
        <strain evidence="3">AG2017</strain>
        <strain evidence="5">cv. AG2017</strain>
        <tissue evidence="3">Leaf</tissue>
    </source>
</reference>
<evidence type="ECO:0000256" key="1">
    <source>
        <dbReference type="SAM" id="MobiDB-lite"/>
    </source>
</evidence>
<dbReference type="EMBL" id="PGOL01003064">
    <property type="protein sequence ID" value="PKI43289.1"/>
    <property type="molecule type" value="Genomic_DNA"/>
</dbReference>
<reference evidence="2" key="2">
    <citation type="submission" date="2017-06" db="EMBL/GenBank/DDBJ databases">
        <title>The pomegranate genome and the genomics of punicalagin biosynthesis.</title>
        <authorList>
            <person name="Xu C."/>
        </authorList>
    </citation>
    <scope>NUCLEOTIDE SEQUENCE [LARGE SCALE GENOMIC DNA]</scope>
    <source>
        <tissue evidence="2">Fresh leaf</tissue>
    </source>
</reference>
<comment type="caution">
    <text evidence="2">The sequence shown here is derived from an EMBL/GenBank/DDBJ whole genome shotgun (WGS) entry which is preliminary data.</text>
</comment>
<evidence type="ECO:0000313" key="5">
    <source>
        <dbReference type="Proteomes" id="UP000233551"/>
    </source>
</evidence>
<protein>
    <submittedName>
        <fullName evidence="2">Uncharacterized protein</fullName>
    </submittedName>
</protein>
<dbReference type="Proteomes" id="UP000197138">
    <property type="component" value="Unassembled WGS sequence"/>
</dbReference>